<feature type="transmembrane region" description="Helical" evidence="6">
    <location>
        <begin position="827"/>
        <end position="845"/>
    </location>
</feature>
<protein>
    <submittedName>
        <fullName evidence="9">Cytochrome C-type biogenesis protein</fullName>
    </submittedName>
</protein>
<evidence type="ECO:0000256" key="3">
    <source>
        <dbReference type="ARBA" id="ARBA00022748"/>
    </source>
</evidence>
<keyword evidence="5 6" id="KW-0472">Membrane</keyword>
<dbReference type="PANTHER" id="PTHR30071">
    <property type="entry name" value="HEME EXPORTER PROTEIN C"/>
    <property type="match status" value="1"/>
</dbReference>
<dbReference type="InterPro" id="IPR002541">
    <property type="entry name" value="Cyt_c_assembly"/>
</dbReference>
<accession>A0A3B0UFE5</accession>
<feature type="transmembrane region" description="Helical" evidence="6">
    <location>
        <begin position="885"/>
        <end position="906"/>
    </location>
</feature>
<evidence type="ECO:0000259" key="8">
    <source>
        <dbReference type="Pfam" id="PF05140"/>
    </source>
</evidence>
<keyword evidence="2 6" id="KW-0812">Transmembrane</keyword>
<dbReference type="GO" id="GO:0005886">
    <property type="term" value="C:plasma membrane"/>
    <property type="evidence" value="ECO:0007669"/>
    <property type="project" value="TreeGrafter"/>
</dbReference>
<evidence type="ECO:0000313" key="9">
    <source>
        <dbReference type="EMBL" id="VAW29741.1"/>
    </source>
</evidence>
<dbReference type="GO" id="GO:0017004">
    <property type="term" value="P:cytochrome complex assembly"/>
    <property type="evidence" value="ECO:0007669"/>
    <property type="project" value="UniProtKB-KW"/>
</dbReference>
<dbReference type="PANTHER" id="PTHR30071:SF1">
    <property type="entry name" value="CYTOCHROME B_B6 PROTEIN-RELATED"/>
    <property type="match status" value="1"/>
</dbReference>
<comment type="subcellular location">
    <subcellularLocation>
        <location evidence="1">Membrane</location>
        <topology evidence="1">Multi-pass membrane protein</topology>
    </subcellularLocation>
</comment>
<dbReference type="InterPro" id="IPR045062">
    <property type="entry name" value="Cyt_c_biogenesis_CcsA/CcmC"/>
</dbReference>
<organism evidence="9">
    <name type="scientific">hydrothermal vent metagenome</name>
    <dbReference type="NCBI Taxonomy" id="652676"/>
    <lineage>
        <taxon>unclassified sequences</taxon>
        <taxon>metagenomes</taxon>
        <taxon>ecological metagenomes</taxon>
    </lineage>
</organism>
<feature type="transmembrane region" description="Helical" evidence="6">
    <location>
        <begin position="860"/>
        <end position="878"/>
    </location>
</feature>
<feature type="domain" description="Cytochrome c assembly protein" evidence="7">
    <location>
        <begin position="709"/>
        <end position="913"/>
    </location>
</feature>
<evidence type="ECO:0000256" key="1">
    <source>
        <dbReference type="ARBA" id="ARBA00004141"/>
    </source>
</evidence>
<feature type="transmembrane region" description="Helical" evidence="6">
    <location>
        <begin position="390"/>
        <end position="408"/>
    </location>
</feature>
<name>A0A3B0UFE5_9ZZZZ</name>
<dbReference type="Pfam" id="PF01578">
    <property type="entry name" value="Cytochrom_C_asm"/>
    <property type="match status" value="1"/>
</dbReference>
<feature type="transmembrane region" description="Helical" evidence="6">
    <location>
        <begin position="926"/>
        <end position="943"/>
    </location>
</feature>
<dbReference type="NCBIfam" id="TIGR03144">
    <property type="entry name" value="cytochr_II_ccsB"/>
    <property type="match status" value="1"/>
</dbReference>
<evidence type="ECO:0000256" key="4">
    <source>
        <dbReference type="ARBA" id="ARBA00022989"/>
    </source>
</evidence>
<reference evidence="9" key="1">
    <citation type="submission" date="2018-06" db="EMBL/GenBank/DDBJ databases">
        <authorList>
            <person name="Zhirakovskaya E."/>
        </authorList>
    </citation>
    <scope>NUCLEOTIDE SEQUENCE</scope>
</reference>
<feature type="transmembrane region" description="Helical" evidence="6">
    <location>
        <begin position="681"/>
        <end position="703"/>
    </location>
</feature>
<evidence type="ECO:0000259" key="7">
    <source>
        <dbReference type="Pfam" id="PF01578"/>
    </source>
</evidence>
<feature type="transmembrane region" description="Helical" evidence="6">
    <location>
        <begin position="738"/>
        <end position="757"/>
    </location>
</feature>
<feature type="non-terminal residue" evidence="9">
    <location>
        <position position="1"/>
    </location>
</feature>
<feature type="transmembrane region" description="Helical" evidence="6">
    <location>
        <begin position="643"/>
        <end position="669"/>
    </location>
</feature>
<feature type="transmembrane region" description="Helical" evidence="6">
    <location>
        <begin position="346"/>
        <end position="369"/>
    </location>
</feature>
<keyword evidence="4 6" id="KW-1133">Transmembrane helix</keyword>
<feature type="transmembrane region" description="Helical" evidence="6">
    <location>
        <begin position="777"/>
        <end position="802"/>
    </location>
</feature>
<dbReference type="EMBL" id="UOET01000418">
    <property type="protein sequence ID" value="VAW29741.1"/>
    <property type="molecule type" value="Genomic_DNA"/>
</dbReference>
<dbReference type="Pfam" id="PF05140">
    <property type="entry name" value="ResB"/>
    <property type="match status" value="1"/>
</dbReference>
<sequence length="953" mass="106989">FIFHFAFLVILLGAAITRFVSFEGILHLRQGETSNTILSDRTYVEVSAVTENDSVKAKKHVLLSILTPDDYHQSLKVGDKHIELKAVRFISNAREMISEGQTGAPIITLVASAGTSGRLNIYLKDGDEQQVGDHIISFGKANNPQAVNISLKEGALFITTPDTLRTTSMKTRATETLAPGKPYPLEKGKLYSENGLNMVLTNLYVHGKISYVASGNKNANLMDVLVVKATSGNQSKEVMLRGGTGYRGEENIFTLNGINIKMDYGASEIKLPFSIKLNKFELKRYPGSMSPSSYASRVVIIDKEKNLNMPYHIYMNHVLNYRGYRFFQSSYDRDELGSILSVNHDYWGTLFTYAGYLLMALGMILSLLNSKSHFAAMGRYLKKISATAKTILLLTLFTTTLSATGYAGNKRFNFNSIPKISKSDASQFGRLLVQSNDGRIKPINTLASEVLRKLTWKSHFHGLNPDQVLLGMMTNPMYWQQVPMIKVSSKKLAGIIGIKGKYASYFDFIDMKNNTYKLQKYVTGVYAAKPSQRGVFDREIMKVDERMNIAYMVYTGQFLKIIPDSKNSHHTWYSPATKASTLSGQDSVIVVSVIPQYLQALSKGKTKLAHELLAGFASYQKRYGAALIPSQSKINAEILYNRWMIFFRLAIAYSLIGLIMIVLTFVAIFKDTKALRIILNFFVGIIFVGFLFQTFGLGLRWYISGHAPWSDGYESMIYIGWVTVLAGLLFSRRSKMTIAATTLLASIILFVAHLSWMDPEITNLVPVLKSYWLTIHVSVITASYGFLALGALLGFFNLILMIMKTPKNHLLMVNHIKELTTINERTLTVGLYMLAIGTFIGGVWANESWGRYWGWDPKETWALVSILVYSFIVHMRFIPGLKSRFTFNLASIIGFFSILMTYFGVNYYLSGLHSYASGTPVPIPDFVYYILGVLAITVILAYNNELRLKERQK</sequence>
<proteinExistence type="predicted"/>
<dbReference type="AlphaFoldDB" id="A0A3B0UFE5"/>
<evidence type="ECO:0000256" key="2">
    <source>
        <dbReference type="ARBA" id="ARBA00022692"/>
    </source>
</evidence>
<evidence type="ECO:0000256" key="5">
    <source>
        <dbReference type="ARBA" id="ARBA00023136"/>
    </source>
</evidence>
<gene>
    <name evidence="9" type="ORF">MNBD_BACTEROID07-350</name>
</gene>
<dbReference type="InterPro" id="IPR007816">
    <property type="entry name" value="ResB-like_domain"/>
</dbReference>
<feature type="transmembrane region" description="Helical" evidence="6">
    <location>
        <begin position="715"/>
        <end position="731"/>
    </location>
</feature>
<dbReference type="GO" id="GO:0020037">
    <property type="term" value="F:heme binding"/>
    <property type="evidence" value="ECO:0007669"/>
    <property type="project" value="InterPro"/>
</dbReference>
<keyword evidence="3" id="KW-0201">Cytochrome c-type biogenesis</keyword>
<feature type="domain" description="ResB-like" evidence="8">
    <location>
        <begin position="239"/>
        <end position="335"/>
    </location>
</feature>
<dbReference type="InterPro" id="IPR017562">
    <property type="entry name" value="Cyt_c_biogenesis_CcsA"/>
</dbReference>
<evidence type="ECO:0000256" key="6">
    <source>
        <dbReference type="SAM" id="Phobius"/>
    </source>
</evidence>